<organism evidence="3 4">
    <name type="scientific">Halococcoides cellulosivorans</name>
    <dbReference type="NCBI Taxonomy" id="1679096"/>
    <lineage>
        <taxon>Archaea</taxon>
        <taxon>Methanobacteriati</taxon>
        <taxon>Methanobacteriota</taxon>
        <taxon>Stenosarchaea group</taxon>
        <taxon>Halobacteria</taxon>
        <taxon>Halobacteriales</taxon>
        <taxon>Haloarculaceae</taxon>
        <taxon>Halococcoides</taxon>
    </lineage>
</organism>
<keyword evidence="2" id="KW-1133">Transmembrane helix</keyword>
<name>A0A2R4X307_9EURY</name>
<evidence type="ECO:0000256" key="2">
    <source>
        <dbReference type="SAM" id="Phobius"/>
    </source>
</evidence>
<dbReference type="AlphaFoldDB" id="A0A2R4X307"/>
<feature type="compositionally biased region" description="Polar residues" evidence="1">
    <location>
        <begin position="420"/>
        <end position="429"/>
    </location>
</feature>
<feature type="transmembrane region" description="Helical" evidence="2">
    <location>
        <begin position="12"/>
        <end position="36"/>
    </location>
</feature>
<keyword evidence="2" id="KW-0472">Membrane</keyword>
<gene>
    <name evidence="3" type="ORF">HARCEL1_10325</name>
</gene>
<dbReference type="Proteomes" id="UP000244727">
    <property type="component" value="Chromosome"/>
</dbReference>
<feature type="compositionally biased region" description="Polar residues" evidence="1">
    <location>
        <begin position="188"/>
        <end position="202"/>
    </location>
</feature>
<proteinExistence type="predicted"/>
<dbReference type="GeneID" id="36512906"/>
<dbReference type="KEGG" id="harc:HARCEL1_10325"/>
<feature type="region of interest" description="Disordered" evidence="1">
    <location>
        <begin position="38"/>
        <end position="57"/>
    </location>
</feature>
<evidence type="ECO:0000313" key="4">
    <source>
        <dbReference type="Proteomes" id="UP000244727"/>
    </source>
</evidence>
<accession>A0A2R4X307</accession>
<keyword evidence="4" id="KW-1185">Reference proteome</keyword>
<feature type="compositionally biased region" description="Acidic residues" evidence="1">
    <location>
        <begin position="298"/>
        <end position="340"/>
    </location>
</feature>
<feature type="compositionally biased region" description="Acidic residues" evidence="1">
    <location>
        <begin position="219"/>
        <end position="229"/>
    </location>
</feature>
<feature type="compositionally biased region" description="Low complexity" evidence="1">
    <location>
        <begin position="285"/>
        <end position="297"/>
    </location>
</feature>
<protein>
    <submittedName>
        <fullName evidence="3">Uncharacterized protein</fullName>
    </submittedName>
</protein>
<reference evidence="3 4" key="1">
    <citation type="submission" date="2018-04" db="EMBL/GenBank/DDBJ databases">
        <title>Halococcoides cellulosivorans gen. nov., sp. nov., an extremely halophilic cellulose-utilizing haloarchaeon from hypersaline lakes.</title>
        <authorList>
            <person name="Sorokin D.Y."/>
            <person name="Toshchakov S.V."/>
            <person name="Samarov N.I."/>
            <person name="Korzhenkov A."/>
            <person name="Kublanov I.V."/>
        </authorList>
    </citation>
    <scope>NUCLEOTIDE SEQUENCE [LARGE SCALE GENOMIC DNA]</scope>
    <source>
        <strain evidence="3 4">HArcel1</strain>
    </source>
</reference>
<evidence type="ECO:0000313" key="3">
    <source>
        <dbReference type="EMBL" id="AWB28073.1"/>
    </source>
</evidence>
<feature type="compositionally biased region" description="Acidic residues" evidence="1">
    <location>
        <begin position="242"/>
        <end position="251"/>
    </location>
</feature>
<dbReference type="EMBL" id="CP028858">
    <property type="protein sequence ID" value="AWB28073.1"/>
    <property type="molecule type" value="Genomic_DNA"/>
</dbReference>
<feature type="region of interest" description="Disordered" evidence="1">
    <location>
        <begin position="165"/>
        <end position="429"/>
    </location>
</feature>
<feature type="compositionally biased region" description="Basic and acidic residues" evidence="1">
    <location>
        <begin position="252"/>
        <end position="261"/>
    </location>
</feature>
<keyword evidence="2" id="KW-0812">Transmembrane</keyword>
<evidence type="ECO:0000256" key="1">
    <source>
        <dbReference type="SAM" id="MobiDB-lite"/>
    </source>
</evidence>
<sequence>MIETDAIERRPSIAALSTWAVVAVVIVATVGAIGGVSAADPSASSPAPNATAASNASATEAAPPGAFVSSAIAVQEARTSQSYQEALLEEDLDRADSPAARERVRRAHLAALERDARNLSADWNRTRDGYASGSVPASVYRVKMTASAARANALRHLVERSAVDETESDRIVRELPGSGSAADRDWSDQSGRSTPARQSTATGPDRGVETVSDAPWSDEWPDPWADESDDRPGTNRSAGSDDRDDESDDAESADRGHEHRGSPPADGWETGDRDDPDGPDSNVVPADPADSDAPADPSSEDARDDFDDDRDGDDSDAPADPSSEDTRDDFDDDWDADDSADGAGPPGAGPDPAFGDDADEGDSRADPDAEDDDSTADPDEEGDSGVDPDDEDSASEQGETGFSGDPGVEELHPELADPVSNETVSSDTA</sequence>
<dbReference type="RefSeq" id="WP_108383190.1">
    <property type="nucleotide sequence ID" value="NZ_CP028858.1"/>
</dbReference>
<feature type="compositionally biased region" description="Acidic residues" evidence="1">
    <location>
        <begin position="368"/>
        <end position="394"/>
    </location>
</feature>